<dbReference type="Proteomes" id="UP001596098">
    <property type="component" value="Unassembled WGS sequence"/>
</dbReference>
<comment type="caution">
    <text evidence="1">The sequence shown here is derived from an EMBL/GenBank/DDBJ whole genome shotgun (WGS) entry which is preliminary data.</text>
</comment>
<accession>A0ABW1R1B7</accession>
<name>A0ABW1R1B7_9ACTN</name>
<evidence type="ECO:0000313" key="2">
    <source>
        <dbReference type="Proteomes" id="UP001596098"/>
    </source>
</evidence>
<dbReference type="EMBL" id="JBHSQI010000008">
    <property type="protein sequence ID" value="MFC6154660.1"/>
    <property type="molecule type" value="Genomic_DNA"/>
</dbReference>
<organism evidence="1 2">
    <name type="scientific">Nocardioides yefusunii</name>
    <dbReference type="NCBI Taxonomy" id="2500546"/>
    <lineage>
        <taxon>Bacteria</taxon>
        <taxon>Bacillati</taxon>
        <taxon>Actinomycetota</taxon>
        <taxon>Actinomycetes</taxon>
        <taxon>Propionibacteriales</taxon>
        <taxon>Nocardioidaceae</taxon>
        <taxon>Nocardioides</taxon>
    </lineage>
</organism>
<evidence type="ECO:0000313" key="1">
    <source>
        <dbReference type="EMBL" id="MFC6154660.1"/>
    </source>
</evidence>
<protein>
    <submittedName>
        <fullName evidence="1">Uncharacterized protein</fullName>
    </submittedName>
</protein>
<dbReference type="RefSeq" id="WP_128220932.1">
    <property type="nucleotide sequence ID" value="NZ_CP034929.1"/>
</dbReference>
<gene>
    <name evidence="1" type="ORF">ACFPWU_13410</name>
</gene>
<reference evidence="2" key="1">
    <citation type="journal article" date="2019" name="Int. J. Syst. Evol. Microbiol.">
        <title>The Global Catalogue of Microorganisms (GCM) 10K type strain sequencing project: providing services to taxonomists for standard genome sequencing and annotation.</title>
        <authorList>
            <consortium name="The Broad Institute Genomics Platform"/>
            <consortium name="The Broad Institute Genome Sequencing Center for Infectious Disease"/>
            <person name="Wu L."/>
            <person name="Ma J."/>
        </authorList>
    </citation>
    <scope>NUCLEOTIDE SEQUENCE [LARGE SCALE GENOMIC DNA]</scope>
    <source>
        <strain evidence="2">DFY28</strain>
    </source>
</reference>
<keyword evidence="2" id="KW-1185">Reference proteome</keyword>
<proteinExistence type="predicted"/>
<sequence length="201" mass="20248">MDKEARITLLGAGAAVAIAAAGTALWLTGSSSGTAASAGADVPANAPYSDDRSAGRITLCDASGHPVTEGDVADSPFVHRAVGTTALPSDLDPSGAVGTLFAHQPRTGVMSEEYSGVALSATGVLADPTVPSVEVGAETWSISDFVTAFPATQDGFVQLRVVLGTPELGTLTAAPYDSLDLWVDGSRWRAIEPGTADCSAS</sequence>